<keyword evidence="10" id="KW-0378">Hydrolase</keyword>
<dbReference type="RefSeq" id="WP_138004111.1">
    <property type="nucleotide sequence ID" value="NZ_QGQD01000109.1"/>
</dbReference>
<sequence length="498" mass="55017">MNENIVEVRSLSKKYPGVMALKDVNFDIQKNTVHCIVGENGAGKSTFIKIMTGAIQRSGGTILYNGKEYAAKNIKDAMNAGMSVLYQELNVVDDLTVQENLTLGIEESVHGILKYGKASEKLFQVLKQFAPEIDLYSKVETLSVGKKQIIEIAKAVALETDLIIMDEPTAAISEKEAERLLDIIRTLKKHNVTVIYISHRLNEIMELGDNVTVFRDGRVIGTKAVGDLESQAELIRMMIGKVVAQEYIPGSVDKSKVVLSAKNITNKKLKDINFELYKGEILGFYGLVGSGKTEICRAVYGVDKCSGSVEINGEAVKKQNVVSRIRKGLALVPEERRTEGLFTQLSIKENIPYMSIHKISRYGIVQKRKERLMAKAYMDKMRIAATGEEQNVASLSGGNQQKVVLSKCIASNCSVLILDEPTRGVDVGAKEEIYSLIRKITKEEEVSVMVMSSELPEILGICDRIILLYEGEIAAEFPNGQETDSRKIMHIVTGGSSK</sequence>
<feature type="domain" description="ABC transporter" evidence="9">
    <location>
        <begin position="252"/>
        <end position="495"/>
    </location>
</feature>
<dbReference type="EMBL" id="QGQD01000109">
    <property type="protein sequence ID" value="TLC97789.1"/>
    <property type="molecule type" value="Genomic_DNA"/>
</dbReference>
<keyword evidence="3" id="KW-0762">Sugar transport</keyword>
<dbReference type="Pfam" id="PF00005">
    <property type="entry name" value="ABC_tran"/>
    <property type="match status" value="2"/>
</dbReference>
<dbReference type="EC" id="3.6.3.17" evidence="10"/>
<keyword evidence="8" id="KW-0472">Membrane</keyword>
<dbReference type="InterPro" id="IPR003593">
    <property type="entry name" value="AAA+_ATPase"/>
</dbReference>
<dbReference type="GO" id="GO:0005524">
    <property type="term" value="F:ATP binding"/>
    <property type="evidence" value="ECO:0007669"/>
    <property type="project" value="UniProtKB-KW"/>
</dbReference>
<evidence type="ECO:0000259" key="9">
    <source>
        <dbReference type="PROSITE" id="PS50893"/>
    </source>
</evidence>
<organism evidence="10 11">
    <name type="scientific">Robinsoniella peoriensis</name>
    <dbReference type="NCBI Taxonomy" id="180332"/>
    <lineage>
        <taxon>Bacteria</taxon>
        <taxon>Bacillati</taxon>
        <taxon>Bacillota</taxon>
        <taxon>Clostridia</taxon>
        <taxon>Lachnospirales</taxon>
        <taxon>Lachnospiraceae</taxon>
        <taxon>Robinsoniella</taxon>
    </lineage>
</organism>
<protein>
    <submittedName>
        <fullName evidence="10">Galactose/methyl galactoside import ATP-binding protein MglA</fullName>
        <ecNumber evidence="10">3.6.3.17</ecNumber>
    </submittedName>
</protein>
<dbReference type="Gene3D" id="3.40.50.300">
    <property type="entry name" value="P-loop containing nucleotide triphosphate hydrolases"/>
    <property type="match status" value="2"/>
</dbReference>
<feature type="domain" description="ABC transporter" evidence="9">
    <location>
        <begin position="6"/>
        <end position="241"/>
    </location>
</feature>
<dbReference type="PROSITE" id="PS00211">
    <property type="entry name" value="ABC_TRANSPORTER_1"/>
    <property type="match status" value="1"/>
</dbReference>
<dbReference type="PANTHER" id="PTHR43790">
    <property type="entry name" value="CARBOHYDRATE TRANSPORT ATP-BINDING PROTEIN MG119-RELATED"/>
    <property type="match status" value="1"/>
</dbReference>
<keyword evidence="2" id="KW-1003">Cell membrane</keyword>
<evidence type="ECO:0000256" key="8">
    <source>
        <dbReference type="ARBA" id="ARBA00023136"/>
    </source>
</evidence>
<name>A0A4U8PZH5_9FIRM</name>
<dbReference type="AlphaFoldDB" id="A0A4U8PZH5"/>
<evidence type="ECO:0000313" key="11">
    <source>
        <dbReference type="Proteomes" id="UP000306509"/>
    </source>
</evidence>
<evidence type="ECO:0000256" key="1">
    <source>
        <dbReference type="ARBA" id="ARBA00022448"/>
    </source>
</evidence>
<dbReference type="InterPro" id="IPR017871">
    <property type="entry name" value="ABC_transporter-like_CS"/>
</dbReference>
<evidence type="ECO:0000256" key="6">
    <source>
        <dbReference type="ARBA" id="ARBA00022840"/>
    </source>
</evidence>
<dbReference type="PANTHER" id="PTHR43790:SF3">
    <property type="entry name" value="D-ALLOSE IMPORT ATP-BINDING PROTEIN ALSA-RELATED"/>
    <property type="match status" value="1"/>
</dbReference>
<dbReference type="GO" id="GO:0016887">
    <property type="term" value="F:ATP hydrolysis activity"/>
    <property type="evidence" value="ECO:0007669"/>
    <property type="project" value="InterPro"/>
</dbReference>
<keyword evidence="6 10" id="KW-0067">ATP-binding</keyword>
<reference evidence="10 11" key="1">
    <citation type="journal article" date="2019" name="Anaerobe">
        <title>Detection of Robinsoniella peoriensis in multiple bone samples of a trauma patient.</title>
        <authorList>
            <person name="Schrottner P."/>
            <person name="Hartwich K."/>
            <person name="Bunk B."/>
            <person name="Schober I."/>
            <person name="Helbig S."/>
            <person name="Rudolph W.W."/>
            <person name="Gunzer F."/>
        </authorList>
    </citation>
    <scope>NUCLEOTIDE SEQUENCE [LARGE SCALE GENOMIC DNA]</scope>
    <source>
        <strain evidence="10 11">DSM 106044</strain>
    </source>
</reference>
<proteinExistence type="predicted"/>
<evidence type="ECO:0000256" key="3">
    <source>
        <dbReference type="ARBA" id="ARBA00022597"/>
    </source>
</evidence>
<evidence type="ECO:0000256" key="7">
    <source>
        <dbReference type="ARBA" id="ARBA00022967"/>
    </source>
</evidence>
<evidence type="ECO:0000256" key="4">
    <source>
        <dbReference type="ARBA" id="ARBA00022737"/>
    </source>
</evidence>
<keyword evidence="1" id="KW-0813">Transport</keyword>
<comment type="caution">
    <text evidence="10">The sequence shown here is derived from an EMBL/GenBank/DDBJ whole genome shotgun (WGS) entry which is preliminary data.</text>
</comment>
<evidence type="ECO:0000256" key="2">
    <source>
        <dbReference type="ARBA" id="ARBA00022475"/>
    </source>
</evidence>
<dbReference type="CDD" id="cd03216">
    <property type="entry name" value="ABC_Carb_Monos_I"/>
    <property type="match status" value="1"/>
</dbReference>
<gene>
    <name evidence="10" type="primary">mglA_18</name>
    <name evidence="10" type="ORF">DSM106044_05375</name>
</gene>
<dbReference type="CDD" id="cd03215">
    <property type="entry name" value="ABC_Carb_Monos_II"/>
    <property type="match status" value="1"/>
</dbReference>
<keyword evidence="7" id="KW-1278">Translocase</keyword>
<keyword evidence="4" id="KW-0677">Repeat</keyword>
<dbReference type="STRING" id="180332.GCA_000797495_01084"/>
<evidence type="ECO:0000256" key="5">
    <source>
        <dbReference type="ARBA" id="ARBA00022741"/>
    </source>
</evidence>
<dbReference type="SUPFAM" id="SSF52540">
    <property type="entry name" value="P-loop containing nucleoside triphosphate hydrolases"/>
    <property type="match status" value="2"/>
</dbReference>
<keyword evidence="5" id="KW-0547">Nucleotide-binding</keyword>
<dbReference type="InterPro" id="IPR003439">
    <property type="entry name" value="ABC_transporter-like_ATP-bd"/>
</dbReference>
<dbReference type="InterPro" id="IPR027417">
    <property type="entry name" value="P-loop_NTPase"/>
</dbReference>
<dbReference type="InterPro" id="IPR050107">
    <property type="entry name" value="ABC_carbohydrate_import_ATPase"/>
</dbReference>
<dbReference type="SMART" id="SM00382">
    <property type="entry name" value="AAA"/>
    <property type="match status" value="2"/>
</dbReference>
<evidence type="ECO:0000313" key="10">
    <source>
        <dbReference type="EMBL" id="TLC97789.1"/>
    </source>
</evidence>
<dbReference type="Proteomes" id="UP000306509">
    <property type="component" value="Unassembled WGS sequence"/>
</dbReference>
<accession>A0A4U8PZH5</accession>
<dbReference type="PROSITE" id="PS50893">
    <property type="entry name" value="ABC_TRANSPORTER_2"/>
    <property type="match status" value="2"/>
</dbReference>
<keyword evidence="11" id="KW-1185">Reference proteome</keyword>